<accession>A0AAU1TX36</accession>
<evidence type="ECO:0000313" key="1">
    <source>
        <dbReference type="EMBL" id="WTS10136.1"/>
    </source>
</evidence>
<organism evidence="1">
    <name type="scientific">Streptomyces sp. NBC_00119</name>
    <dbReference type="NCBI Taxonomy" id="2975659"/>
    <lineage>
        <taxon>Bacteria</taxon>
        <taxon>Bacillati</taxon>
        <taxon>Actinomycetota</taxon>
        <taxon>Actinomycetes</taxon>
        <taxon>Kitasatosporales</taxon>
        <taxon>Streptomycetaceae</taxon>
        <taxon>Streptomyces</taxon>
    </lineage>
</organism>
<dbReference type="AlphaFoldDB" id="A0AAU1TX36"/>
<sequence length="97" mass="10290">MAWASWTTPGIFTGRGGVCTDEAGVVTGDVTVHTTWDGQEADVSVQYTGTLEWFTVTGSPVPCRTERHSRDLHQAVIEGIKAGNGATIPRLHVAAVP</sequence>
<protein>
    <submittedName>
        <fullName evidence="1">Uncharacterized protein</fullName>
    </submittedName>
</protein>
<dbReference type="EMBL" id="CP108195">
    <property type="protein sequence ID" value="WTS10136.1"/>
    <property type="molecule type" value="Genomic_DNA"/>
</dbReference>
<name>A0AAU1TX36_9ACTN</name>
<reference evidence="1" key="1">
    <citation type="submission" date="2022-10" db="EMBL/GenBank/DDBJ databases">
        <title>The complete genomes of actinobacterial strains from the NBC collection.</title>
        <authorList>
            <person name="Joergensen T.S."/>
            <person name="Alvarez Arevalo M."/>
            <person name="Sterndorff E.B."/>
            <person name="Faurdal D."/>
            <person name="Vuksanovic O."/>
            <person name="Mourched A.-S."/>
            <person name="Charusanti P."/>
            <person name="Shaw S."/>
            <person name="Blin K."/>
            <person name="Weber T."/>
        </authorList>
    </citation>
    <scope>NUCLEOTIDE SEQUENCE</scope>
    <source>
        <strain evidence="1">NBC_00119</strain>
    </source>
</reference>
<proteinExistence type="predicted"/>
<gene>
    <name evidence="1" type="ORF">OHU69_02940</name>
</gene>